<comment type="caution">
    <text evidence="2">The sequence shown here is derived from an EMBL/GenBank/DDBJ whole genome shotgun (WGS) entry which is preliminary data.</text>
</comment>
<feature type="transmembrane region" description="Helical" evidence="1">
    <location>
        <begin position="109"/>
        <end position="127"/>
    </location>
</feature>
<evidence type="ECO:0000256" key="1">
    <source>
        <dbReference type="SAM" id="Phobius"/>
    </source>
</evidence>
<dbReference type="InterPro" id="IPR009339">
    <property type="entry name" value="DUF998"/>
</dbReference>
<keyword evidence="1" id="KW-0812">Transmembrane</keyword>
<dbReference type="AlphaFoldDB" id="A0A6I4P5W8"/>
<dbReference type="Proteomes" id="UP000438182">
    <property type="component" value="Unassembled WGS sequence"/>
</dbReference>
<accession>A0A6I4P5W8</accession>
<feature type="transmembrane region" description="Helical" evidence="1">
    <location>
        <begin position="273"/>
        <end position="292"/>
    </location>
</feature>
<keyword evidence="1" id="KW-0472">Membrane</keyword>
<feature type="transmembrane region" description="Helical" evidence="1">
    <location>
        <begin position="34"/>
        <end position="55"/>
    </location>
</feature>
<protein>
    <submittedName>
        <fullName evidence="2">DUF998 domain-containing protein</fullName>
    </submittedName>
</protein>
<feature type="transmembrane region" description="Helical" evidence="1">
    <location>
        <begin position="331"/>
        <end position="349"/>
    </location>
</feature>
<dbReference type="EMBL" id="WSTA01000044">
    <property type="protein sequence ID" value="MWB98997.1"/>
    <property type="molecule type" value="Genomic_DNA"/>
</dbReference>
<keyword evidence="3" id="KW-1185">Reference proteome</keyword>
<gene>
    <name evidence="2" type="ORF">GB864_10605</name>
</gene>
<feature type="transmembrane region" description="Helical" evidence="1">
    <location>
        <begin position="250"/>
        <end position="267"/>
    </location>
</feature>
<keyword evidence="1" id="KW-1133">Transmembrane helix</keyword>
<proteinExistence type="predicted"/>
<dbReference type="Pfam" id="PF06197">
    <property type="entry name" value="DUF998"/>
    <property type="match status" value="1"/>
</dbReference>
<name>A0A6I4P5W8_9MICO</name>
<feature type="transmembrane region" description="Helical" evidence="1">
    <location>
        <begin position="139"/>
        <end position="162"/>
    </location>
</feature>
<feature type="transmembrane region" description="Helical" evidence="1">
    <location>
        <begin position="67"/>
        <end position="89"/>
    </location>
</feature>
<sequence>MSEGIAGSGRTVAAGSVRRILRRPGTDAESVESVALLLGAAALVVVGLVALPVFWGQDVPISGRGSVGQFVAISSGIVALPAFVLGRLVARRGGAVTGALAVLRWFDDAALALAHALIVLLGWTALSDVFARSFEGAEVFSIPAIILSGAAAAVSAYAVYLSAVRLTPVLLSLVLAVFLVIGIVTSMLTSTDPEWWKMNLSALGMTDDLSAFAFNLTLIVAGAIVTIVARAGTAELPADDGDAGHGRRSVRISLVLIGIFLACVGIFHVDTSFWIHNSVATGMVVVFAVLVFNLRRWVPGMPKVFLWFGYADVAITVLLAVFFAVGYYTLTAVELVAAVLIFAWIIVFLRNAGAVGAVEAADAAEESTAGSAQPTSAAP</sequence>
<evidence type="ECO:0000313" key="3">
    <source>
        <dbReference type="Proteomes" id="UP000438182"/>
    </source>
</evidence>
<feature type="transmembrane region" description="Helical" evidence="1">
    <location>
        <begin position="169"/>
        <end position="189"/>
    </location>
</feature>
<organism evidence="2 3">
    <name type="scientific">Agromyces seonyuensis</name>
    <dbReference type="NCBI Taxonomy" id="2662446"/>
    <lineage>
        <taxon>Bacteria</taxon>
        <taxon>Bacillati</taxon>
        <taxon>Actinomycetota</taxon>
        <taxon>Actinomycetes</taxon>
        <taxon>Micrococcales</taxon>
        <taxon>Microbacteriaceae</taxon>
        <taxon>Agromyces</taxon>
    </lineage>
</organism>
<feature type="transmembrane region" description="Helical" evidence="1">
    <location>
        <begin position="304"/>
        <end position="325"/>
    </location>
</feature>
<reference evidence="2 3" key="1">
    <citation type="submission" date="2019-12" db="EMBL/GenBank/DDBJ databases">
        <authorList>
            <person name="Kim Y.S."/>
        </authorList>
    </citation>
    <scope>NUCLEOTIDE SEQUENCE [LARGE SCALE GENOMIC DNA]</scope>
    <source>
        <strain evidence="2 3">MMS17-SY077</strain>
    </source>
</reference>
<dbReference type="RefSeq" id="WP_160424837.1">
    <property type="nucleotide sequence ID" value="NZ_WSTA01000044.1"/>
</dbReference>
<feature type="transmembrane region" description="Helical" evidence="1">
    <location>
        <begin position="209"/>
        <end position="229"/>
    </location>
</feature>
<evidence type="ECO:0000313" key="2">
    <source>
        <dbReference type="EMBL" id="MWB98997.1"/>
    </source>
</evidence>